<name>A0A1M5TPS4_9FIRM</name>
<dbReference type="InterPro" id="IPR000845">
    <property type="entry name" value="Nucleoside_phosphorylase_d"/>
</dbReference>
<dbReference type="GO" id="GO:0009116">
    <property type="term" value="P:nucleoside metabolic process"/>
    <property type="evidence" value="ECO:0007669"/>
    <property type="project" value="InterPro"/>
</dbReference>
<evidence type="ECO:0000256" key="4">
    <source>
        <dbReference type="ARBA" id="ARBA00022676"/>
    </source>
</evidence>
<evidence type="ECO:0000256" key="5">
    <source>
        <dbReference type="ARBA" id="ARBA00022679"/>
    </source>
</evidence>
<dbReference type="EMBL" id="FQXV01000001">
    <property type="protein sequence ID" value="SHH52670.1"/>
    <property type="molecule type" value="Genomic_DNA"/>
</dbReference>
<feature type="binding site" evidence="8">
    <location>
        <position position="213"/>
    </location>
    <ligand>
        <name>phosphate</name>
        <dbReference type="ChEBI" id="CHEBI:43474"/>
    </ligand>
</feature>
<feature type="binding site" evidence="8">
    <location>
        <begin position="82"/>
        <end position="84"/>
    </location>
    <ligand>
        <name>phosphate</name>
        <dbReference type="ChEBI" id="CHEBI:43474"/>
    </ligand>
</feature>
<comment type="pathway">
    <text evidence="2 7">Purine metabolism; purine nucleoside salvage.</text>
</comment>
<feature type="binding site" evidence="8">
    <location>
        <position position="236"/>
    </location>
    <ligand>
        <name>a purine D-ribonucleoside</name>
        <dbReference type="ChEBI" id="CHEBI:142355"/>
    </ligand>
</feature>
<feature type="binding site" evidence="8">
    <location>
        <position position="31"/>
    </location>
    <ligand>
        <name>phosphate</name>
        <dbReference type="ChEBI" id="CHEBI:43474"/>
    </ligand>
</feature>
<dbReference type="UniPathway" id="UPA00606"/>
<dbReference type="Proteomes" id="UP000183995">
    <property type="component" value="Unassembled WGS sequence"/>
</dbReference>
<comment type="catalytic activity">
    <reaction evidence="6">
        <text>a purine 2'-deoxy-D-ribonucleoside + phosphate = a purine nucleobase + 2-deoxy-alpha-D-ribose 1-phosphate</text>
        <dbReference type="Rhea" id="RHEA:36431"/>
        <dbReference type="ChEBI" id="CHEBI:26386"/>
        <dbReference type="ChEBI" id="CHEBI:43474"/>
        <dbReference type="ChEBI" id="CHEBI:57259"/>
        <dbReference type="ChEBI" id="CHEBI:142361"/>
        <dbReference type="EC" id="2.4.2.1"/>
    </reaction>
</comment>
<accession>A0A1M5TPS4</accession>
<dbReference type="OrthoDB" id="1523230at2"/>
<comment type="similarity">
    <text evidence="3 7">Belongs to the PNP/MTAP phosphorylase family.</text>
</comment>
<keyword evidence="11" id="KW-1185">Reference proteome</keyword>
<dbReference type="GO" id="GO:0005737">
    <property type="term" value="C:cytoplasm"/>
    <property type="evidence" value="ECO:0007669"/>
    <property type="project" value="TreeGrafter"/>
</dbReference>
<feature type="binding site" evidence="8">
    <location>
        <position position="62"/>
    </location>
    <ligand>
        <name>phosphate</name>
        <dbReference type="ChEBI" id="CHEBI:43474"/>
    </ligand>
</feature>
<dbReference type="RefSeq" id="WP_073075759.1">
    <property type="nucleotide sequence ID" value="NZ_FQXV01000001.1"/>
</dbReference>
<reference evidence="10 11" key="1">
    <citation type="submission" date="2016-11" db="EMBL/GenBank/DDBJ databases">
        <authorList>
            <person name="Jaros S."/>
            <person name="Januszkiewicz K."/>
            <person name="Wedrychowicz H."/>
        </authorList>
    </citation>
    <scope>NUCLEOTIDE SEQUENCE [LARGE SCALE GENOMIC DNA]</scope>
    <source>
        <strain evidence="10 11">DSM 10068</strain>
    </source>
</reference>
<dbReference type="Gene3D" id="3.40.50.1580">
    <property type="entry name" value="Nucleoside phosphorylase domain"/>
    <property type="match status" value="1"/>
</dbReference>
<comment type="function">
    <text evidence="1">The purine nucleoside phosphorylases catalyze the phosphorolytic breakdown of the N-glycosidic bond in the beta-(deoxy)ribonucleoside molecules, with the formation of the corresponding free purine bases and pentose-1-phosphate. Cleaves guanosine, inosine, 2'-deoxyguanosine and 2'-deoxyinosine.</text>
</comment>
<feature type="domain" description="Nucleoside phosphorylase" evidence="9">
    <location>
        <begin position="24"/>
        <end position="270"/>
    </location>
</feature>
<dbReference type="NCBIfam" id="TIGR01697">
    <property type="entry name" value="PNPH-PUNA-XAPA"/>
    <property type="match status" value="1"/>
</dbReference>
<dbReference type="InterPro" id="IPR011270">
    <property type="entry name" value="Pur_Nuc_Pase_Ino/Guo-sp"/>
</dbReference>
<evidence type="ECO:0000256" key="7">
    <source>
        <dbReference type="PIRNR" id="PIRNR000477"/>
    </source>
</evidence>
<protein>
    <recommendedName>
        <fullName evidence="7">Purine nucleoside phosphorylase</fullName>
        <ecNumber evidence="7">2.4.2.1</ecNumber>
    </recommendedName>
    <alternativeName>
        <fullName evidence="7">Inosine-guanosine phosphorylase</fullName>
    </alternativeName>
</protein>
<evidence type="ECO:0000256" key="3">
    <source>
        <dbReference type="ARBA" id="ARBA00006751"/>
    </source>
</evidence>
<dbReference type="NCBIfam" id="NF006054">
    <property type="entry name" value="PRK08202.1"/>
    <property type="match status" value="1"/>
</dbReference>
<evidence type="ECO:0000256" key="8">
    <source>
        <dbReference type="PIRSR" id="PIRSR000477-2"/>
    </source>
</evidence>
<sequence>MSKIYKTLKKSLKDIQEETAFKPKVALVLGSGLGDFAEGIRVEASIDYADIEGFPVSTVPGHRGRYVFGYVGDVPVVAMQGRVHYYEGYDVSDVVMPIRLMGMMGAEVLFLTNASGAINTSFSAGDFMLIRDHILLGVPSPLIGTNIDELGTRFPDMSEVYDAGIRETIRGAAEDLQMGFREGVYIQVSGPNFETPAEIRAYGVLGADVVGMSTAVEAVAANHMGLKVCGISCIANMAAGISQNKLAHEEVQETANRRAPDFKKLITESIVRIGKI</sequence>
<dbReference type="PANTHER" id="PTHR11904">
    <property type="entry name" value="METHYLTHIOADENOSINE/PURINE NUCLEOSIDE PHOSPHORYLASE"/>
    <property type="match status" value="1"/>
</dbReference>
<dbReference type="CDD" id="cd09009">
    <property type="entry name" value="PNP-EcPNPII_like"/>
    <property type="match status" value="1"/>
</dbReference>
<evidence type="ECO:0000256" key="2">
    <source>
        <dbReference type="ARBA" id="ARBA00005058"/>
    </source>
</evidence>
<dbReference type="AlphaFoldDB" id="A0A1M5TPS4"/>
<dbReference type="EC" id="2.4.2.1" evidence="7"/>
<proteinExistence type="inferred from homology"/>
<dbReference type="Pfam" id="PF01048">
    <property type="entry name" value="PNP_UDP_1"/>
    <property type="match status" value="1"/>
</dbReference>
<keyword evidence="5 7" id="KW-0808">Transferase</keyword>
<gene>
    <name evidence="10" type="ORF">SAMN02745823_00180</name>
</gene>
<evidence type="ECO:0000313" key="11">
    <source>
        <dbReference type="Proteomes" id="UP000183995"/>
    </source>
</evidence>
<evidence type="ECO:0000256" key="1">
    <source>
        <dbReference type="ARBA" id="ARBA00002678"/>
    </source>
</evidence>
<dbReference type="SUPFAM" id="SSF53167">
    <property type="entry name" value="Purine and uridine phosphorylases"/>
    <property type="match status" value="1"/>
</dbReference>
<dbReference type="PIRSF" id="PIRSF000477">
    <property type="entry name" value="PurNPase"/>
    <property type="match status" value="1"/>
</dbReference>
<dbReference type="STRING" id="1123282.SAMN02745823_00180"/>
<dbReference type="NCBIfam" id="TIGR01700">
    <property type="entry name" value="PNPH"/>
    <property type="match status" value="1"/>
</dbReference>
<keyword evidence="4 7" id="KW-0328">Glycosyltransferase</keyword>
<dbReference type="InterPro" id="IPR011268">
    <property type="entry name" value="Purine_phosphorylase"/>
</dbReference>
<dbReference type="InterPro" id="IPR035994">
    <property type="entry name" value="Nucleoside_phosphorylase_sf"/>
</dbReference>
<evidence type="ECO:0000259" key="9">
    <source>
        <dbReference type="Pfam" id="PF01048"/>
    </source>
</evidence>
<evidence type="ECO:0000313" key="10">
    <source>
        <dbReference type="EMBL" id="SHH52670.1"/>
    </source>
</evidence>
<evidence type="ECO:0000256" key="6">
    <source>
        <dbReference type="ARBA" id="ARBA00048556"/>
    </source>
</evidence>
<dbReference type="PANTHER" id="PTHR11904:SF9">
    <property type="entry name" value="PURINE NUCLEOSIDE PHOSPHORYLASE-RELATED"/>
    <property type="match status" value="1"/>
</dbReference>
<feature type="binding site" evidence="8">
    <location>
        <position position="114"/>
    </location>
    <ligand>
        <name>phosphate</name>
        <dbReference type="ChEBI" id="CHEBI:43474"/>
    </ligand>
</feature>
<feature type="binding site" evidence="8">
    <location>
        <position position="194"/>
    </location>
    <ligand>
        <name>a purine D-ribonucleoside</name>
        <dbReference type="ChEBI" id="CHEBI:142355"/>
    </ligand>
</feature>
<organism evidence="10 11">
    <name type="scientific">Sporobacter termitidis DSM 10068</name>
    <dbReference type="NCBI Taxonomy" id="1123282"/>
    <lineage>
        <taxon>Bacteria</taxon>
        <taxon>Bacillati</taxon>
        <taxon>Bacillota</taxon>
        <taxon>Clostridia</taxon>
        <taxon>Eubacteriales</taxon>
        <taxon>Oscillospiraceae</taxon>
        <taxon>Sporobacter</taxon>
    </lineage>
</organism>
<dbReference type="GO" id="GO:0004731">
    <property type="term" value="F:purine-nucleoside phosphorylase activity"/>
    <property type="evidence" value="ECO:0007669"/>
    <property type="project" value="UniProtKB-EC"/>
</dbReference>